<dbReference type="AlphaFoldDB" id="A0AAT9JUJ6"/>
<evidence type="ECO:0000256" key="3">
    <source>
        <dbReference type="ARBA" id="ARBA00012560"/>
    </source>
</evidence>
<protein>
    <recommendedName>
        <fullName evidence="4 10">4-alpha-glucanotransferase</fullName>
        <ecNumber evidence="3 10">2.4.1.25</ecNumber>
    </recommendedName>
    <alternativeName>
        <fullName evidence="8 10">Amylomaltase</fullName>
    </alternativeName>
    <alternativeName>
        <fullName evidence="9 10">Disproportionating enzyme</fullName>
    </alternativeName>
</protein>
<comment type="catalytic activity">
    <reaction evidence="1 10">
        <text>Transfers a segment of a (1-&gt;4)-alpha-D-glucan to a new position in an acceptor, which may be glucose or a (1-&gt;4)-alpha-D-glucan.</text>
        <dbReference type="EC" id="2.4.1.25"/>
    </reaction>
</comment>
<organism evidence="11">
    <name type="scientific">Synechococcus elongatus PCC 11802</name>
    <dbReference type="NCBI Taxonomy" id="2283154"/>
    <lineage>
        <taxon>Bacteria</taxon>
        <taxon>Bacillati</taxon>
        <taxon>Cyanobacteriota</taxon>
        <taxon>Cyanophyceae</taxon>
        <taxon>Synechococcales</taxon>
        <taxon>Synechococcaceae</taxon>
        <taxon>Synechococcus</taxon>
    </lineage>
</organism>
<dbReference type="NCBIfam" id="TIGR00217">
    <property type="entry name" value="malQ"/>
    <property type="match status" value="1"/>
</dbReference>
<dbReference type="EC" id="2.4.1.25" evidence="3 10"/>
<keyword evidence="6 10" id="KW-0808">Transferase</keyword>
<dbReference type="Pfam" id="PF02446">
    <property type="entry name" value="Glyco_hydro_77"/>
    <property type="match status" value="1"/>
</dbReference>
<dbReference type="NCBIfam" id="NF011079">
    <property type="entry name" value="PRK14508.1-2"/>
    <property type="match status" value="1"/>
</dbReference>
<dbReference type="RefSeq" id="WP_208677655.1">
    <property type="nucleotide sequence ID" value="NZ_CP034671.2"/>
</dbReference>
<dbReference type="GO" id="GO:0005975">
    <property type="term" value="P:carbohydrate metabolic process"/>
    <property type="evidence" value="ECO:0007669"/>
    <property type="project" value="InterPro"/>
</dbReference>
<dbReference type="InterPro" id="IPR003385">
    <property type="entry name" value="Glyco_hydro_77"/>
</dbReference>
<dbReference type="Gene3D" id="3.20.20.80">
    <property type="entry name" value="Glycosidases"/>
    <property type="match status" value="1"/>
</dbReference>
<evidence type="ECO:0000313" key="11">
    <source>
        <dbReference type="EMBL" id="QFZ91424.2"/>
    </source>
</evidence>
<sequence>MFTRAAGILLHPTSLPGPFGSGDLGPASRQFLDWLASAGQQLWQVLPLGPTGYGYSPYLCYSALAGNPALISPELLAEEGWLQESDWADCPVFPSDRVDFASVLPYRDQLLRRAYSRFLQKAASSDRQLFQAFCEQETDWLDDYALFMAIKQASQGQPWTEWPEALRQRQPQALTKARDRWGGEISFQQFLQWQFREQWLALREEAQARRISLIGDIPIYVAHDSADVWANPQFFALDPETGAVDQQAGVPPDYFSETGQLWGNPVYNWAALQADGYRWWLQRLQQLLSLVDYIRIDHFRGLEAFWSVPAGEETAIEGEWVKAPGADLLSTIRQQLGALPILAEDLGVITPEVENLRDRFELPGMKILQFAFDSGSGNAYLPHNYWGRRWVVYTGTHDNDTTVGWFLSRNNGDRQAVLDYLGAESGWEIEWKLLRLAWSSTADWAIAPLQDVFGLDSSARMNRPGQATGNWDWRFGADWLTGDRAQRLRRLSQLYGRCFG</sequence>
<dbReference type="EMBL" id="CP034671">
    <property type="protein sequence ID" value="QFZ91424.2"/>
    <property type="molecule type" value="Genomic_DNA"/>
</dbReference>
<dbReference type="SUPFAM" id="SSF51445">
    <property type="entry name" value="(Trans)glycosidases"/>
    <property type="match status" value="1"/>
</dbReference>
<evidence type="ECO:0000256" key="7">
    <source>
        <dbReference type="ARBA" id="ARBA00023277"/>
    </source>
</evidence>
<evidence type="ECO:0000256" key="8">
    <source>
        <dbReference type="ARBA" id="ARBA00031423"/>
    </source>
</evidence>
<name>A0AAT9JUJ6_SYNEL</name>
<keyword evidence="7 10" id="KW-0119">Carbohydrate metabolism</keyword>
<evidence type="ECO:0000256" key="6">
    <source>
        <dbReference type="ARBA" id="ARBA00022679"/>
    </source>
</evidence>
<accession>A0AAT9JUJ6</accession>
<evidence type="ECO:0000256" key="5">
    <source>
        <dbReference type="ARBA" id="ARBA00022676"/>
    </source>
</evidence>
<dbReference type="PANTHER" id="PTHR32438">
    <property type="entry name" value="4-ALPHA-GLUCANOTRANSFERASE DPE1, CHLOROPLASTIC/AMYLOPLASTIC"/>
    <property type="match status" value="1"/>
</dbReference>
<keyword evidence="5 10" id="KW-0328">Glycosyltransferase</keyword>
<evidence type="ECO:0000256" key="2">
    <source>
        <dbReference type="ARBA" id="ARBA00005684"/>
    </source>
</evidence>
<gene>
    <name evidence="11" type="primary">malQ</name>
    <name evidence="11" type="ORF">EKO22_02600</name>
</gene>
<evidence type="ECO:0000256" key="10">
    <source>
        <dbReference type="RuleBase" id="RU361207"/>
    </source>
</evidence>
<dbReference type="PANTHER" id="PTHR32438:SF5">
    <property type="entry name" value="4-ALPHA-GLUCANOTRANSFERASE DPE1, CHLOROPLASTIC_AMYLOPLASTIC"/>
    <property type="match status" value="1"/>
</dbReference>
<evidence type="ECO:0000256" key="4">
    <source>
        <dbReference type="ARBA" id="ARBA00020295"/>
    </source>
</evidence>
<comment type="similarity">
    <text evidence="2 10">Belongs to the disproportionating enzyme family.</text>
</comment>
<dbReference type="NCBIfam" id="NF011080">
    <property type="entry name" value="PRK14508.1-3"/>
    <property type="match status" value="1"/>
</dbReference>
<evidence type="ECO:0000256" key="1">
    <source>
        <dbReference type="ARBA" id="ARBA00000439"/>
    </source>
</evidence>
<dbReference type="GO" id="GO:0004134">
    <property type="term" value="F:4-alpha-glucanotransferase activity"/>
    <property type="evidence" value="ECO:0007669"/>
    <property type="project" value="UniProtKB-EC"/>
</dbReference>
<reference evidence="11" key="1">
    <citation type="submission" date="2024-01" db="EMBL/GenBank/DDBJ databases">
        <title>Synechococcus elongatus PCC 11802, a close yet different native of Synechococcus elongatus PCC 11801.</title>
        <authorList>
            <person name="Jaiswal D."/>
            <person name="Sengupta A."/>
            <person name="Sengupta S."/>
            <person name="Pakrasi H.B."/>
            <person name="Wangikar P."/>
        </authorList>
    </citation>
    <scope>NUCLEOTIDE SEQUENCE</scope>
    <source>
        <strain evidence="11">PCC 11802</strain>
    </source>
</reference>
<proteinExistence type="inferred from homology"/>
<dbReference type="InterPro" id="IPR017853">
    <property type="entry name" value="GH"/>
</dbReference>
<evidence type="ECO:0000256" key="9">
    <source>
        <dbReference type="ARBA" id="ARBA00031501"/>
    </source>
</evidence>